<dbReference type="EMBL" id="PYUC01000001">
    <property type="protein sequence ID" value="PTB22686.1"/>
    <property type="molecule type" value="Genomic_DNA"/>
</dbReference>
<reference evidence="3 4" key="1">
    <citation type="submission" date="2018-03" db="EMBL/GenBank/DDBJ databases">
        <title>Whole genome analyses suggest that Burkholderia sensu lato contains two further novel genera in the rhizoxinica-symbiotica group Mycetohabitans gen. nov., and Trinickia gen. nov.: implications for the evolution of diazotrophy and nodulation in the Burkholderiaceae.</title>
        <authorList>
            <person name="Estrada De Los Santos P."/>
            <person name="Palmer M."/>
            <person name="Chavez-Ramirez B."/>
            <person name="Steenkamp E.T."/>
            <person name="Hirsch A.M."/>
            <person name="Manyaka P."/>
            <person name="Maluk M."/>
            <person name="Lafos M."/>
            <person name="Crook M."/>
            <person name="Gross E."/>
            <person name="Simon M.F."/>
            <person name="Bueno Dos Reis Junior F."/>
            <person name="Poole P.S."/>
            <person name="Venter S.N."/>
            <person name="James E.K."/>
        </authorList>
    </citation>
    <scope>NUCLEOTIDE SEQUENCE [LARGE SCALE GENOMIC DNA]</scope>
    <source>
        <strain evidence="3 4">JPY-366</strain>
    </source>
</reference>
<protein>
    <recommendedName>
        <fullName evidence="5">DUF4410 domain-containing protein</fullName>
    </recommendedName>
</protein>
<proteinExistence type="predicted"/>
<name>A0A2T3Y1P7_9BURK</name>
<evidence type="ECO:0000256" key="1">
    <source>
        <dbReference type="SAM" id="MobiDB-lite"/>
    </source>
</evidence>
<dbReference type="Proteomes" id="UP000240638">
    <property type="component" value="Unassembled WGS sequence"/>
</dbReference>
<accession>A0A2T3Y1P7</accession>
<dbReference type="AlphaFoldDB" id="A0A2T3Y1P7"/>
<evidence type="ECO:0000313" key="3">
    <source>
        <dbReference type="EMBL" id="PTB22686.1"/>
    </source>
</evidence>
<gene>
    <name evidence="3" type="ORF">C9I57_02700</name>
</gene>
<evidence type="ECO:0000313" key="4">
    <source>
        <dbReference type="Proteomes" id="UP000240638"/>
    </source>
</evidence>
<feature type="region of interest" description="Disordered" evidence="1">
    <location>
        <begin position="163"/>
        <end position="198"/>
    </location>
</feature>
<comment type="caution">
    <text evidence="3">The sequence shown here is derived from an EMBL/GenBank/DDBJ whole genome shotgun (WGS) entry which is preliminary data.</text>
</comment>
<feature type="chain" id="PRO_5015607337" description="DUF4410 domain-containing protein" evidence="2">
    <location>
        <begin position="19"/>
        <end position="198"/>
    </location>
</feature>
<feature type="compositionally biased region" description="Low complexity" evidence="1">
    <location>
        <begin position="171"/>
        <end position="190"/>
    </location>
</feature>
<sequence length="198" mass="21053">MKRLLLIALCLASSAAFAGERRQVLLETPVTYASGAGVVERVKDECHIDDLLTRRVGEALRRLNRTGEGTIDANSAPGDAEVLRLQITYVMGVGGGAWTGPKAISLSADLIDNGKVVRHTKFKRWSVGGVWGAFKGTCSILDRTSVAIAKDLRRWVHNARYEIKDEDAPDEASAPEAGSATGAAASATTAQDSGDKDD</sequence>
<organism evidence="3 4">
    <name type="scientific">Trinickia symbiotica</name>
    <dbReference type="NCBI Taxonomy" id="863227"/>
    <lineage>
        <taxon>Bacteria</taxon>
        <taxon>Pseudomonadati</taxon>
        <taxon>Pseudomonadota</taxon>
        <taxon>Betaproteobacteria</taxon>
        <taxon>Burkholderiales</taxon>
        <taxon>Burkholderiaceae</taxon>
        <taxon>Trinickia</taxon>
    </lineage>
</organism>
<evidence type="ECO:0008006" key="5">
    <source>
        <dbReference type="Google" id="ProtNLM"/>
    </source>
</evidence>
<evidence type="ECO:0000256" key="2">
    <source>
        <dbReference type="SAM" id="SignalP"/>
    </source>
</evidence>
<dbReference type="RefSeq" id="WP_107149069.1">
    <property type="nucleotide sequence ID" value="NZ_PYUC01000001.1"/>
</dbReference>
<feature type="signal peptide" evidence="2">
    <location>
        <begin position="1"/>
        <end position="18"/>
    </location>
</feature>
<keyword evidence="2" id="KW-0732">Signal</keyword>